<proteinExistence type="predicted"/>
<dbReference type="SUPFAM" id="SSF46689">
    <property type="entry name" value="Homeodomain-like"/>
    <property type="match status" value="1"/>
</dbReference>
<dbReference type="Proteomes" id="UP000184440">
    <property type="component" value="Unassembled WGS sequence"/>
</dbReference>
<sequence>MARSAERNAETRERILVAAERLFAERGVVSVSNRQIGEAAGQRNTAVVGYHFGTKAGLIQAIAQRHTEPLEQIRQEMVDAGSDSTDLRDWVSCLVLPLPRHLASLGSPTWYARFAAQVVTDPVLRSALGDHTRRSPSYHQMRDGLRRCLRELPEPVWSERSQLTSTLLIHACADFEGALAEGRPTIHTTWEGMAAGLVDAAVGILRAPATALTTPGTP</sequence>
<dbReference type="PANTHER" id="PTHR30055">
    <property type="entry name" value="HTH-TYPE TRANSCRIPTIONAL REGULATOR RUTR"/>
    <property type="match status" value="1"/>
</dbReference>
<organism evidence="5 6">
    <name type="scientific">Cryptosporangium aurantiacum</name>
    <dbReference type="NCBI Taxonomy" id="134849"/>
    <lineage>
        <taxon>Bacteria</taxon>
        <taxon>Bacillati</taxon>
        <taxon>Actinomycetota</taxon>
        <taxon>Actinomycetes</taxon>
        <taxon>Cryptosporangiales</taxon>
        <taxon>Cryptosporangiaceae</taxon>
        <taxon>Cryptosporangium</taxon>
    </lineage>
</organism>
<dbReference type="GO" id="GO:0003700">
    <property type="term" value="F:DNA-binding transcription factor activity"/>
    <property type="evidence" value="ECO:0007669"/>
    <property type="project" value="TreeGrafter"/>
</dbReference>
<dbReference type="GO" id="GO:0000976">
    <property type="term" value="F:transcription cis-regulatory region binding"/>
    <property type="evidence" value="ECO:0007669"/>
    <property type="project" value="TreeGrafter"/>
</dbReference>
<keyword evidence="6" id="KW-1185">Reference proteome</keyword>
<name>A0A1M7RG64_9ACTN</name>
<evidence type="ECO:0000256" key="2">
    <source>
        <dbReference type="ARBA" id="ARBA00023125"/>
    </source>
</evidence>
<evidence type="ECO:0000256" key="1">
    <source>
        <dbReference type="ARBA" id="ARBA00023015"/>
    </source>
</evidence>
<keyword evidence="2" id="KW-0238">DNA-binding</keyword>
<dbReference type="InterPro" id="IPR001647">
    <property type="entry name" value="HTH_TetR"/>
</dbReference>
<protein>
    <submittedName>
        <fullName evidence="5">Transcriptional regulator, TetR family</fullName>
    </submittedName>
</protein>
<evidence type="ECO:0000256" key="3">
    <source>
        <dbReference type="ARBA" id="ARBA00023163"/>
    </source>
</evidence>
<gene>
    <name evidence="5" type="ORF">SAMN05443668_111187</name>
</gene>
<evidence type="ECO:0000259" key="4">
    <source>
        <dbReference type="Pfam" id="PF00440"/>
    </source>
</evidence>
<keyword evidence="3" id="KW-0804">Transcription</keyword>
<evidence type="ECO:0000313" key="6">
    <source>
        <dbReference type="Proteomes" id="UP000184440"/>
    </source>
</evidence>
<dbReference type="STRING" id="134849.SAMN05443668_111187"/>
<feature type="domain" description="HTH tetR-type" evidence="4">
    <location>
        <begin position="15"/>
        <end position="62"/>
    </location>
</feature>
<dbReference type="EMBL" id="FRCS01000011">
    <property type="protein sequence ID" value="SHN45196.1"/>
    <property type="molecule type" value="Genomic_DNA"/>
</dbReference>
<dbReference type="PANTHER" id="PTHR30055:SF234">
    <property type="entry name" value="HTH-TYPE TRANSCRIPTIONAL REGULATOR BETI"/>
    <property type="match status" value="1"/>
</dbReference>
<dbReference type="OrthoDB" id="2356263at2"/>
<dbReference type="InterPro" id="IPR050109">
    <property type="entry name" value="HTH-type_TetR-like_transc_reg"/>
</dbReference>
<dbReference type="AlphaFoldDB" id="A0A1M7RG64"/>
<reference evidence="5 6" key="1">
    <citation type="submission" date="2016-11" db="EMBL/GenBank/DDBJ databases">
        <authorList>
            <person name="Jaros S."/>
            <person name="Januszkiewicz K."/>
            <person name="Wedrychowicz H."/>
        </authorList>
    </citation>
    <scope>NUCLEOTIDE SEQUENCE [LARGE SCALE GENOMIC DNA]</scope>
    <source>
        <strain evidence="5 6">DSM 46144</strain>
    </source>
</reference>
<keyword evidence="1" id="KW-0805">Transcription regulation</keyword>
<accession>A0A1M7RG64</accession>
<dbReference type="Gene3D" id="1.10.357.10">
    <property type="entry name" value="Tetracycline Repressor, domain 2"/>
    <property type="match status" value="1"/>
</dbReference>
<evidence type="ECO:0000313" key="5">
    <source>
        <dbReference type="EMBL" id="SHN45196.1"/>
    </source>
</evidence>
<dbReference type="InterPro" id="IPR009057">
    <property type="entry name" value="Homeodomain-like_sf"/>
</dbReference>
<dbReference type="Pfam" id="PF00440">
    <property type="entry name" value="TetR_N"/>
    <property type="match status" value="1"/>
</dbReference>
<dbReference type="RefSeq" id="WP_073261892.1">
    <property type="nucleotide sequence ID" value="NZ_FRCS01000011.1"/>
</dbReference>